<dbReference type="InterPro" id="IPR019434">
    <property type="entry name" value="DUF2423"/>
</dbReference>
<comment type="similarity">
    <text evidence="2">Belongs to the snRNP Sm proteins family. SmF/LSm6 subfamily.</text>
</comment>
<evidence type="ECO:0000259" key="10">
    <source>
        <dbReference type="SMART" id="SM00651"/>
    </source>
</evidence>
<evidence type="ECO:0000313" key="12">
    <source>
        <dbReference type="Proteomes" id="UP001383192"/>
    </source>
</evidence>
<dbReference type="Gene3D" id="2.30.30.100">
    <property type="match status" value="1"/>
</dbReference>
<keyword evidence="3" id="KW-0507">mRNA processing</keyword>
<name>A0AAW0E8X2_9AGAR</name>
<dbReference type="InterPro" id="IPR010920">
    <property type="entry name" value="LSM_dom_sf"/>
</dbReference>
<dbReference type="Proteomes" id="UP001383192">
    <property type="component" value="Unassembled WGS sequence"/>
</dbReference>
<keyword evidence="12" id="KW-1185">Reference proteome</keyword>
<feature type="domain" description="Sm" evidence="10">
    <location>
        <begin position="11"/>
        <end position="93"/>
    </location>
</feature>
<dbReference type="InterPro" id="IPR001163">
    <property type="entry name" value="Sm_dom_euk/arc"/>
</dbReference>
<evidence type="ECO:0000256" key="6">
    <source>
        <dbReference type="ARBA" id="ARBA00023187"/>
    </source>
</evidence>
<dbReference type="SMART" id="SM00651">
    <property type="entry name" value="Sm"/>
    <property type="match status" value="1"/>
</dbReference>
<evidence type="ECO:0000256" key="7">
    <source>
        <dbReference type="ARBA" id="ARBA00023242"/>
    </source>
</evidence>
<evidence type="ECO:0000256" key="1">
    <source>
        <dbReference type="ARBA" id="ARBA00004123"/>
    </source>
</evidence>
<comment type="caution">
    <text evidence="11">The sequence shown here is derived from an EMBL/GenBank/DDBJ whole genome shotgun (WGS) entry which is preliminary data.</text>
</comment>
<keyword evidence="7" id="KW-0539">Nucleus</keyword>
<sequence>MSAVNPVNPKPFLQELTGKPVFVRLKWGLEYKGFLVSTDGYMNLQVCPRLLEPIELTDPVLQLANTEEYQDGKSNGTLGEVFIRSKVKRNFRSKKREAGVYAAAHAARLQRLNAKLSTIASKDGDGDLPVKEAEEEEDAEIPGWSWFATFGLLDAEDITVDSLSSFSGPASRTMPPELWSLKRL</sequence>
<comment type="subcellular location">
    <subcellularLocation>
        <location evidence="1">Nucleus</location>
    </subcellularLocation>
</comment>
<dbReference type="GO" id="GO:0071013">
    <property type="term" value="C:catalytic step 2 spliceosome"/>
    <property type="evidence" value="ECO:0007669"/>
    <property type="project" value="TreeGrafter"/>
</dbReference>
<evidence type="ECO:0000256" key="2">
    <source>
        <dbReference type="ARBA" id="ARBA00007927"/>
    </source>
</evidence>
<dbReference type="GO" id="GO:0000398">
    <property type="term" value="P:mRNA splicing, via spliceosome"/>
    <property type="evidence" value="ECO:0007669"/>
    <property type="project" value="InterPro"/>
</dbReference>
<organism evidence="11 12">
    <name type="scientific">Paramarasmius palmivorus</name>
    <dbReference type="NCBI Taxonomy" id="297713"/>
    <lineage>
        <taxon>Eukaryota</taxon>
        <taxon>Fungi</taxon>
        <taxon>Dikarya</taxon>
        <taxon>Basidiomycota</taxon>
        <taxon>Agaricomycotina</taxon>
        <taxon>Agaricomycetes</taxon>
        <taxon>Agaricomycetidae</taxon>
        <taxon>Agaricales</taxon>
        <taxon>Marasmiineae</taxon>
        <taxon>Marasmiaceae</taxon>
        <taxon>Paramarasmius</taxon>
    </lineage>
</organism>
<evidence type="ECO:0000313" key="11">
    <source>
        <dbReference type="EMBL" id="KAK7060307.1"/>
    </source>
</evidence>
<reference evidence="11 12" key="1">
    <citation type="submission" date="2024-01" db="EMBL/GenBank/DDBJ databases">
        <title>A draft genome for a cacao thread blight-causing isolate of Paramarasmius palmivorus.</title>
        <authorList>
            <person name="Baruah I.K."/>
            <person name="Bukari Y."/>
            <person name="Amoako-Attah I."/>
            <person name="Meinhardt L.W."/>
            <person name="Bailey B.A."/>
            <person name="Cohen S.P."/>
        </authorList>
    </citation>
    <scope>NUCLEOTIDE SEQUENCE [LARGE SCALE GENOMIC DNA]</scope>
    <source>
        <strain evidence="11 12">GH-12</strain>
    </source>
</reference>
<dbReference type="EMBL" id="JAYKXP010000003">
    <property type="protein sequence ID" value="KAK7060307.1"/>
    <property type="molecule type" value="Genomic_DNA"/>
</dbReference>
<accession>A0AAW0E8X2</accession>
<dbReference type="InterPro" id="IPR016487">
    <property type="entry name" value="Lsm6/sSmF"/>
</dbReference>
<dbReference type="Pfam" id="PF10338">
    <property type="entry name" value="YBL028C_N"/>
    <property type="match status" value="1"/>
</dbReference>
<proteinExistence type="inferred from homology"/>
<keyword evidence="8" id="KW-0687">Ribonucleoprotein</keyword>
<dbReference type="Pfam" id="PF01423">
    <property type="entry name" value="LSM"/>
    <property type="match status" value="1"/>
</dbReference>
<keyword evidence="5" id="KW-0694">RNA-binding</keyword>
<evidence type="ECO:0000256" key="5">
    <source>
        <dbReference type="ARBA" id="ARBA00022884"/>
    </source>
</evidence>
<evidence type="ECO:0000256" key="4">
    <source>
        <dbReference type="ARBA" id="ARBA00022728"/>
    </source>
</evidence>
<gene>
    <name evidence="11" type="ORF">VNI00_001072</name>
</gene>
<dbReference type="CDD" id="cd01722">
    <property type="entry name" value="Sm_F"/>
    <property type="match status" value="1"/>
</dbReference>
<dbReference type="InterPro" id="IPR034100">
    <property type="entry name" value="Sm_F"/>
</dbReference>
<dbReference type="SUPFAM" id="SSF50182">
    <property type="entry name" value="Sm-like ribonucleoproteins"/>
    <property type="match status" value="1"/>
</dbReference>
<dbReference type="PANTHER" id="PTHR11021">
    <property type="entry name" value="SMALL NUCLEAR RIBONUCLEOPROTEIN F SNRNP-F"/>
    <property type="match status" value="1"/>
</dbReference>
<protein>
    <recommendedName>
        <fullName evidence="9">Sm protein F</fullName>
    </recommendedName>
</protein>
<evidence type="ECO:0000256" key="3">
    <source>
        <dbReference type="ARBA" id="ARBA00022664"/>
    </source>
</evidence>
<dbReference type="PANTHER" id="PTHR11021:SF0">
    <property type="entry name" value="SMALL NUCLEAR RIBONUCLEOPROTEIN F"/>
    <property type="match status" value="1"/>
</dbReference>
<dbReference type="AlphaFoldDB" id="A0AAW0E8X2"/>
<keyword evidence="6" id="KW-0508">mRNA splicing</keyword>
<dbReference type="GO" id="GO:0003723">
    <property type="term" value="F:RNA binding"/>
    <property type="evidence" value="ECO:0007669"/>
    <property type="project" value="UniProtKB-KW"/>
</dbReference>
<dbReference type="GO" id="GO:0034715">
    <property type="term" value="C:pICln-Sm protein complex"/>
    <property type="evidence" value="ECO:0007669"/>
    <property type="project" value="TreeGrafter"/>
</dbReference>
<dbReference type="GO" id="GO:0005685">
    <property type="term" value="C:U1 snRNP"/>
    <property type="evidence" value="ECO:0007669"/>
    <property type="project" value="TreeGrafter"/>
</dbReference>
<evidence type="ECO:0000256" key="8">
    <source>
        <dbReference type="ARBA" id="ARBA00023274"/>
    </source>
</evidence>
<keyword evidence="4" id="KW-0747">Spliceosome</keyword>
<evidence type="ECO:0000256" key="9">
    <source>
        <dbReference type="ARBA" id="ARBA00030144"/>
    </source>
</evidence>